<reference evidence="3" key="1">
    <citation type="submission" date="2023-10" db="EMBL/GenBank/DDBJ databases">
        <authorList>
            <person name="Chen Y."/>
            <person name="Shah S."/>
            <person name="Dougan E. K."/>
            <person name="Thang M."/>
            <person name="Chan C."/>
        </authorList>
    </citation>
    <scope>NUCLEOTIDE SEQUENCE [LARGE SCALE GENOMIC DNA]</scope>
</reference>
<feature type="compositionally biased region" description="Basic residues" evidence="1">
    <location>
        <begin position="424"/>
        <end position="433"/>
    </location>
</feature>
<name>A0ABN9VY14_9DINO</name>
<accession>A0ABN9VY14</accession>
<dbReference type="Proteomes" id="UP001189429">
    <property type="component" value="Unassembled WGS sequence"/>
</dbReference>
<feature type="compositionally biased region" description="Low complexity" evidence="1">
    <location>
        <begin position="382"/>
        <end position="399"/>
    </location>
</feature>
<keyword evidence="2" id="KW-1133">Transmembrane helix</keyword>
<feature type="compositionally biased region" description="Basic and acidic residues" evidence="1">
    <location>
        <begin position="257"/>
        <end position="271"/>
    </location>
</feature>
<feature type="compositionally biased region" description="Basic and acidic residues" evidence="1">
    <location>
        <begin position="400"/>
        <end position="410"/>
    </location>
</feature>
<feature type="transmembrane region" description="Helical" evidence="2">
    <location>
        <begin position="6"/>
        <end position="25"/>
    </location>
</feature>
<protein>
    <submittedName>
        <fullName evidence="3">Uncharacterized protein</fullName>
    </submittedName>
</protein>
<sequence>MLRLWLVRWWATAFIVMVASFFGVLGRSDTSGSGLETAGRAFSESEFDFCDFHYDSSFVLPPYAHTLFHNLSADVAVLRDSAALVQKYRRAVCDTSALQEQVATHDSALQQLTEMLGMLVSGNPKVIADAVSRALQQFVESDVIAGAVRAELLRSPARDELDDVIDVSVLPPFLSVSAQFIVLPWDVLGLSSLGCLPGSAVLEIAGALVRAEAGAPEAADARGAQPAAAGAAASRPRAAKGRGRGAAGGGEGMGRQHCNDWDLGGRGEQPRVGKAAGARPGDGGLAEGDGARDAEARGNPSGQRAGPAHPSQSRGAGPAGSGPSGPRARGCDTCKGRYAEGDGCRDASGAGSWHCFGCWEAYYAAQREQQQTWQRPWHDQQQTWQRPWQAQQQTWQQPWHEQEQHQDWQRPVRQGNGGQEMGRGPKKQYNKIR</sequence>
<feature type="region of interest" description="Disordered" evidence="1">
    <location>
        <begin position="382"/>
        <end position="433"/>
    </location>
</feature>
<gene>
    <name evidence="3" type="ORF">PCOR1329_LOCUS62278</name>
</gene>
<keyword evidence="2" id="KW-0472">Membrane</keyword>
<keyword evidence="2" id="KW-0812">Transmembrane</keyword>
<evidence type="ECO:0000256" key="1">
    <source>
        <dbReference type="SAM" id="MobiDB-lite"/>
    </source>
</evidence>
<comment type="caution">
    <text evidence="3">The sequence shown here is derived from an EMBL/GenBank/DDBJ whole genome shotgun (WGS) entry which is preliminary data.</text>
</comment>
<evidence type="ECO:0000256" key="2">
    <source>
        <dbReference type="SAM" id="Phobius"/>
    </source>
</evidence>
<feature type="compositionally biased region" description="Low complexity" evidence="1">
    <location>
        <begin position="218"/>
        <end position="236"/>
    </location>
</feature>
<feature type="compositionally biased region" description="Gly residues" evidence="1">
    <location>
        <begin position="244"/>
        <end position="253"/>
    </location>
</feature>
<proteinExistence type="predicted"/>
<feature type="region of interest" description="Disordered" evidence="1">
    <location>
        <begin position="218"/>
        <end position="329"/>
    </location>
</feature>
<keyword evidence="4" id="KW-1185">Reference proteome</keyword>
<dbReference type="EMBL" id="CAUYUJ010017860">
    <property type="protein sequence ID" value="CAK0878553.1"/>
    <property type="molecule type" value="Genomic_DNA"/>
</dbReference>
<organism evidence="3 4">
    <name type="scientific">Prorocentrum cordatum</name>
    <dbReference type="NCBI Taxonomy" id="2364126"/>
    <lineage>
        <taxon>Eukaryota</taxon>
        <taxon>Sar</taxon>
        <taxon>Alveolata</taxon>
        <taxon>Dinophyceae</taxon>
        <taxon>Prorocentrales</taxon>
        <taxon>Prorocentraceae</taxon>
        <taxon>Prorocentrum</taxon>
    </lineage>
</organism>
<evidence type="ECO:0000313" key="4">
    <source>
        <dbReference type="Proteomes" id="UP001189429"/>
    </source>
</evidence>
<evidence type="ECO:0000313" key="3">
    <source>
        <dbReference type="EMBL" id="CAK0878553.1"/>
    </source>
</evidence>